<reference evidence="6 7" key="2">
    <citation type="submission" date="2018-06" db="EMBL/GenBank/DDBJ databases">
        <title>Metagenomic assembly of (sub)arctic Cyanobacteria and their associated microbiome from non-axenic cultures.</title>
        <authorList>
            <person name="Baurain D."/>
        </authorList>
    </citation>
    <scope>NUCLEOTIDE SEQUENCE [LARGE SCALE GENOMIC DNA]</scope>
    <source>
        <strain evidence="6">ULC027bin1</strain>
    </source>
</reference>
<keyword evidence="2" id="KW-0479">Metal-binding</keyword>
<accession>A0A2W4YQU4</accession>
<dbReference type="GO" id="GO:0046872">
    <property type="term" value="F:metal ion binding"/>
    <property type="evidence" value="ECO:0007669"/>
    <property type="project" value="UniProtKB-KW"/>
</dbReference>
<evidence type="ECO:0000313" key="6">
    <source>
        <dbReference type="EMBL" id="PZO48515.1"/>
    </source>
</evidence>
<gene>
    <name evidence="6" type="ORF">DCF15_17860</name>
</gene>
<evidence type="ECO:0000259" key="5">
    <source>
        <dbReference type="Pfam" id="PF13613"/>
    </source>
</evidence>
<feature type="compositionally biased region" description="Basic and acidic residues" evidence="3">
    <location>
        <begin position="141"/>
        <end position="156"/>
    </location>
</feature>
<organism evidence="6 7">
    <name type="scientific">Phormidesmis priestleyi</name>
    <dbReference type="NCBI Taxonomy" id="268141"/>
    <lineage>
        <taxon>Bacteria</taxon>
        <taxon>Bacillati</taxon>
        <taxon>Cyanobacteriota</taxon>
        <taxon>Cyanophyceae</taxon>
        <taxon>Leptolyngbyales</taxon>
        <taxon>Leptolyngbyaceae</taxon>
        <taxon>Phormidesmis</taxon>
    </lineage>
</organism>
<evidence type="ECO:0000256" key="3">
    <source>
        <dbReference type="SAM" id="MobiDB-lite"/>
    </source>
</evidence>
<feature type="region of interest" description="Disordered" evidence="3">
    <location>
        <begin position="141"/>
        <end position="171"/>
    </location>
</feature>
<dbReference type="Proteomes" id="UP000249794">
    <property type="component" value="Unassembled WGS sequence"/>
</dbReference>
<feature type="domain" description="Transposase Helix-turn-helix" evidence="5">
    <location>
        <begin position="65"/>
        <end position="111"/>
    </location>
</feature>
<evidence type="ECO:0000256" key="1">
    <source>
        <dbReference type="ARBA" id="ARBA00001968"/>
    </source>
</evidence>
<name>A0A2W4YQU4_9CYAN</name>
<feature type="compositionally biased region" description="Basic residues" evidence="3">
    <location>
        <begin position="157"/>
        <end position="171"/>
    </location>
</feature>
<feature type="domain" description="DDE Tnp4" evidence="4">
    <location>
        <begin position="139"/>
        <end position="298"/>
    </location>
</feature>
<dbReference type="Pfam" id="PF13613">
    <property type="entry name" value="HTH_Tnp_4"/>
    <property type="match status" value="1"/>
</dbReference>
<comment type="caution">
    <text evidence="6">The sequence shown here is derived from an EMBL/GenBank/DDBJ whole genome shotgun (WGS) entry which is preliminary data.</text>
</comment>
<evidence type="ECO:0000313" key="7">
    <source>
        <dbReference type="Proteomes" id="UP000249794"/>
    </source>
</evidence>
<dbReference type="InterPro" id="IPR027805">
    <property type="entry name" value="Transposase_HTH_dom"/>
</dbReference>
<dbReference type="AlphaFoldDB" id="A0A2W4YQU4"/>
<dbReference type="InterPro" id="IPR027806">
    <property type="entry name" value="HARBI1_dom"/>
</dbReference>
<dbReference type="Pfam" id="PF13359">
    <property type="entry name" value="DDE_Tnp_4"/>
    <property type="match status" value="1"/>
</dbReference>
<evidence type="ECO:0000259" key="4">
    <source>
        <dbReference type="Pfam" id="PF13359"/>
    </source>
</evidence>
<dbReference type="EMBL" id="QBMP01000237">
    <property type="protein sequence ID" value="PZO48515.1"/>
    <property type="molecule type" value="Genomic_DNA"/>
</dbReference>
<sequence>MKINYADLKHRSRILQSLTGINTNEFEALLPSFGAAWASFEADTFEREDRQRARGAGRKAELALLADKLLFILVYFRQYPTQEVQGYLFGLGQPQANEWIHRLTGVLNQALGEEQHLPERRPAKLKEVLAACPSLEFLMDGTERPINRPKDNDKQKSHYSGKKKSGKKKAHTVKNNIITARGGKVMYLSDTYEGRIHDKKIADSEGYCFPPGSKLLYDLGYQGYEPEGVMIVKPKKKPRNGELSVEDKVINRAVSSMRVEVEHQIGGVKRCQIVAQKFRNRVVHFVDDVMETACGLHNFRLSHRRGSTNEPVAIA</sequence>
<proteinExistence type="predicted"/>
<evidence type="ECO:0000256" key="2">
    <source>
        <dbReference type="ARBA" id="ARBA00022723"/>
    </source>
</evidence>
<comment type="cofactor">
    <cofactor evidence="1">
        <name>a divalent metal cation</name>
        <dbReference type="ChEBI" id="CHEBI:60240"/>
    </cofactor>
</comment>
<dbReference type="PANTHER" id="PTHR23080">
    <property type="entry name" value="THAP DOMAIN PROTEIN"/>
    <property type="match status" value="1"/>
</dbReference>
<reference evidence="7" key="1">
    <citation type="submission" date="2018-04" db="EMBL/GenBank/DDBJ databases">
        <authorList>
            <person name="Cornet L."/>
        </authorList>
    </citation>
    <scope>NUCLEOTIDE SEQUENCE [LARGE SCALE GENOMIC DNA]</scope>
</reference>
<protein>
    <submittedName>
        <fullName evidence="6">Transposase</fullName>
    </submittedName>
</protein>